<dbReference type="RefSeq" id="XP_056024373.1">
    <property type="nucleotide sequence ID" value="XM_056178083.1"/>
</dbReference>
<evidence type="ECO:0000313" key="1">
    <source>
        <dbReference type="EMBL" id="KAJ4855315.1"/>
    </source>
</evidence>
<organism evidence="1 2">
    <name type="scientific">Trichoderma breve</name>
    <dbReference type="NCBI Taxonomy" id="2034170"/>
    <lineage>
        <taxon>Eukaryota</taxon>
        <taxon>Fungi</taxon>
        <taxon>Dikarya</taxon>
        <taxon>Ascomycota</taxon>
        <taxon>Pezizomycotina</taxon>
        <taxon>Sordariomycetes</taxon>
        <taxon>Hypocreomycetidae</taxon>
        <taxon>Hypocreales</taxon>
        <taxon>Hypocreaceae</taxon>
        <taxon>Trichoderma</taxon>
    </lineage>
</organism>
<dbReference type="GeneID" id="80872771"/>
<comment type="caution">
    <text evidence="1">The sequence shown here is derived from an EMBL/GenBank/DDBJ whole genome shotgun (WGS) entry which is preliminary data.</text>
</comment>
<proteinExistence type="predicted"/>
<gene>
    <name evidence="1" type="ORF">T069G_10873</name>
</gene>
<evidence type="ECO:0000313" key="2">
    <source>
        <dbReference type="Proteomes" id="UP001140511"/>
    </source>
</evidence>
<sequence length="219" mass="25195">MGTLNKWVTELHLPFYQISSSKKSLGHIRSVPDADKRDTIPEPKIIQLPYSDTKGTTGRKAVAKTLSRAVISFRFDGDLLDRYWTCHLIEYTPQQMDGPNEMSFDIPTQTISGALKSNPWRQRRVLELLLFDRSLREILRCTEEILNEAKSTLRAAKDTGNDGCSYEDEECKIELSYTHDRKVKASRDVFRSNDSLYKMQEVLQEVEDSLSENLAKMQL</sequence>
<dbReference type="Proteomes" id="UP001140511">
    <property type="component" value="Unassembled WGS sequence"/>
</dbReference>
<protein>
    <submittedName>
        <fullName evidence="1">Uncharacterized protein</fullName>
    </submittedName>
</protein>
<keyword evidence="2" id="KW-1185">Reference proteome</keyword>
<reference evidence="1" key="1">
    <citation type="submission" date="2022-09" db="EMBL/GenBank/DDBJ databases">
        <title>Chromosome-level assembly of Trichoderma breve T069, a fungus used in development of biopesticide product.</title>
        <authorList>
            <person name="Lin R."/>
            <person name="Liu T."/>
        </authorList>
    </citation>
    <scope>NUCLEOTIDE SEQUENCE</scope>
    <source>
        <strain evidence="1">T069</strain>
    </source>
</reference>
<dbReference type="AlphaFoldDB" id="A0A9W9B7P4"/>
<name>A0A9W9B7P4_9HYPO</name>
<dbReference type="EMBL" id="JAOPEN010000007">
    <property type="protein sequence ID" value="KAJ4855315.1"/>
    <property type="molecule type" value="Genomic_DNA"/>
</dbReference>
<accession>A0A9W9B7P4</accession>